<reference evidence="1" key="1">
    <citation type="submission" date="2021-06" db="EMBL/GenBank/DDBJ databases">
        <authorList>
            <person name="Kallberg Y."/>
            <person name="Tangrot J."/>
            <person name="Rosling A."/>
        </authorList>
    </citation>
    <scope>NUCLEOTIDE SEQUENCE</scope>
    <source>
        <strain evidence="1">CL551</strain>
    </source>
</reference>
<keyword evidence="2" id="KW-1185">Reference proteome</keyword>
<proteinExistence type="predicted"/>
<accession>A0A9N9DU20</accession>
<dbReference type="AlphaFoldDB" id="A0A9N9DU20"/>
<feature type="non-terminal residue" evidence="1">
    <location>
        <position position="252"/>
    </location>
</feature>
<dbReference type="OrthoDB" id="2437813at2759"/>
<gene>
    <name evidence="1" type="ORF">AMORRO_LOCUS10032</name>
</gene>
<dbReference type="EMBL" id="CAJVPV010010561">
    <property type="protein sequence ID" value="CAG8652549.1"/>
    <property type="molecule type" value="Genomic_DNA"/>
</dbReference>
<protein>
    <submittedName>
        <fullName evidence="1">8716_t:CDS:1</fullName>
    </submittedName>
</protein>
<evidence type="ECO:0000313" key="1">
    <source>
        <dbReference type="EMBL" id="CAG8652549.1"/>
    </source>
</evidence>
<organism evidence="1 2">
    <name type="scientific">Acaulospora morrowiae</name>
    <dbReference type="NCBI Taxonomy" id="94023"/>
    <lineage>
        <taxon>Eukaryota</taxon>
        <taxon>Fungi</taxon>
        <taxon>Fungi incertae sedis</taxon>
        <taxon>Mucoromycota</taxon>
        <taxon>Glomeromycotina</taxon>
        <taxon>Glomeromycetes</taxon>
        <taxon>Diversisporales</taxon>
        <taxon>Acaulosporaceae</taxon>
        <taxon>Acaulospora</taxon>
    </lineage>
</organism>
<dbReference type="Proteomes" id="UP000789342">
    <property type="component" value="Unassembled WGS sequence"/>
</dbReference>
<name>A0A9N9DU20_9GLOM</name>
<comment type="caution">
    <text evidence="1">The sequence shown here is derived from an EMBL/GenBank/DDBJ whole genome shotgun (WGS) entry which is preliminary data.</text>
</comment>
<evidence type="ECO:0000313" key="2">
    <source>
        <dbReference type="Proteomes" id="UP000789342"/>
    </source>
</evidence>
<sequence length="252" mass="29292">KSDEKPSPPPFEDIKNPNEHHLIWKGAQSFDYYLESSNPMIFSNVIKELGSNFEKQNSKSIPKIEFIAKSDLGSPLKKERVTKKRLDKLRERIERGEENEFYEGVELYYDIFINFYESFKVLSATSGVNGEWKNSNITLISQENSTLVEVCEFKIDWSDDLEGVISKRNANNETSLNGEYNVVAYVKGSIDYGFMFYEKEDGGGKLFAETNQTEIGWKMDRRNIYVYEDSPIPAILPALYIMYYDFFQRMSL</sequence>